<feature type="region of interest" description="Disordered" evidence="1">
    <location>
        <begin position="190"/>
        <end position="216"/>
    </location>
</feature>
<evidence type="ECO:0000313" key="2">
    <source>
        <dbReference type="EMBL" id="KAK0478691.1"/>
    </source>
</evidence>
<accession>A0AA39TBT6</accession>
<gene>
    <name evidence="2" type="ORF">EDD18DRAFT_1364547</name>
</gene>
<comment type="caution">
    <text evidence="2">The sequence shown here is derived from an EMBL/GenBank/DDBJ whole genome shotgun (WGS) entry which is preliminary data.</text>
</comment>
<dbReference type="AlphaFoldDB" id="A0AA39TBT6"/>
<evidence type="ECO:0000313" key="3">
    <source>
        <dbReference type="Proteomes" id="UP001175228"/>
    </source>
</evidence>
<organism evidence="2 3">
    <name type="scientific">Armillaria luteobubalina</name>
    <dbReference type="NCBI Taxonomy" id="153913"/>
    <lineage>
        <taxon>Eukaryota</taxon>
        <taxon>Fungi</taxon>
        <taxon>Dikarya</taxon>
        <taxon>Basidiomycota</taxon>
        <taxon>Agaricomycotina</taxon>
        <taxon>Agaricomycetes</taxon>
        <taxon>Agaricomycetidae</taxon>
        <taxon>Agaricales</taxon>
        <taxon>Marasmiineae</taxon>
        <taxon>Physalacriaceae</taxon>
        <taxon>Armillaria</taxon>
    </lineage>
</organism>
<name>A0AA39TBT6_9AGAR</name>
<keyword evidence="3" id="KW-1185">Reference proteome</keyword>
<sequence>MLLQHPHASFHQKAIRLSHKPLTRGQKLTIINKLTHKKFQTKSNKVKTEIFDALEQLHEEQMEASQRGQWNPEDYLNAIDAAPAVLDRFLNDLAVQMGWWFIVIAGGPDPADRGNIHTGSFHMGMNGHKKTFEDEYTHHSVDPKDSNTRHMTFEEGIIAPYGRFLKTLFSPEVRVQQACNAADLDALNQTLNDDEPDATPGMSGLISMPPSPPSPSIPSFLPPSTPIAPCPAQSLPLPQVDLSSNETSVQGPVLMPLMPSTRLPSSSTPTNADTTDSDFILPASGSGEELGGDEELDPQLFWQDASFGHEYFSMGATEHDRLAYNNLLGHTVLDHKGDSFPLTSGAMFGDDDGGVRAHSLLDVGFPSEQYNYLQQLEPEGSQLPLLPRPDSDRVDKHEIDPDLPPSVLTMPSTAVHRKLTPVGIANDTPWKRQGEEALAIKDEDGREDHRRRAENDVQQARDFGGGGKSCDTHVQLIYCTIDCSNSALIYHGHV</sequence>
<protein>
    <submittedName>
        <fullName evidence="2">Uncharacterized protein</fullName>
    </submittedName>
</protein>
<dbReference type="EMBL" id="JAUEPU010000093">
    <property type="protein sequence ID" value="KAK0478691.1"/>
    <property type="molecule type" value="Genomic_DNA"/>
</dbReference>
<dbReference type="Proteomes" id="UP001175228">
    <property type="component" value="Unassembled WGS sequence"/>
</dbReference>
<reference evidence="2" key="1">
    <citation type="submission" date="2023-06" db="EMBL/GenBank/DDBJ databases">
        <authorList>
            <consortium name="Lawrence Berkeley National Laboratory"/>
            <person name="Ahrendt S."/>
            <person name="Sahu N."/>
            <person name="Indic B."/>
            <person name="Wong-Bajracharya J."/>
            <person name="Merenyi Z."/>
            <person name="Ke H.-M."/>
            <person name="Monk M."/>
            <person name="Kocsube S."/>
            <person name="Drula E."/>
            <person name="Lipzen A."/>
            <person name="Balint B."/>
            <person name="Henrissat B."/>
            <person name="Andreopoulos B."/>
            <person name="Martin F.M."/>
            <person name="Harder C.B."/>
            <person name="Rigling D."/>
            <person name="Ford K.L."/>
            <person name="Foster G.D."/>
            <person name="Pangilinan J."/>
            <person name="Papanicolaou A."/>
            <person name="Barry K."/>
            <person name="LaButti K."/>
            <person name="Viragh M."/>
            <person name="Koriabine M."/>
            <person name="Yan M."/>
            <person name="Riley R."/>
            <person name="Champramary S."/>
            <person name="Plett K.L."/>
            <person name="Tsai I.J."/>
            <person name="Slot J."/>
            <person name="Sipos G."/>
            <person name="Plett J."/>
            <person name="Nagy L.G."/>
            <person name="Grigoriev I.V."/>
        </authorList>
    </citation>
    <scope>NUCLEOTIDE SEQUENCE</scope>
    <source>
        <strain evidence="2">HWK02</strain>
    </source>
</reference>
<proteinExistence type="predicted"/>
<evidence type="ECO:0000256" key="1">
    <source>
        <dbReference type="SAM" id="MobiDB-lite"/>
    </source>
</evidence>